<evidence type="ECO:0000256" key="2">
    <source>
        <dbReference type="ARBA" id="ARBA00022448"/>
    </source>
</evidence>
<protein>
    <recommendedName>
        <fullName evidence="7">ATP synthase subunit delta</fullName>
    </recommendedName>
    <alternativeName>
        <fullName evidence="7">ATP synthase F(1) sector subunit delta</fullName>
    </alternativeName>
    <alternativeName>
        <fullName evidence="7">F-type ATPase subunit delta</fullName>
        <shortName evidence="7">F-ATPase subunit delta</shortName>
    </alternativeName>
</protein>
<dbReference type="PRINTS" id="PR00125">
    <property type="entry name" value="ATPASEDELTA"/>
</dbReference>
<dbReference type="PANTHER" id="PTHR11910">
    <property type="entry name" value="ATP SYNTHASE DELTA CHAIN"/>
    <property type="match status" value="1"/>
</dbReference>
<comment type="caution">
    <text evidence="8">The sequence shown here is derived from an EMBL/GenBank/DDBJ whole genome shotgun (WGS) entry which is preliminary data.</text>
</comment>
<keyword evidence="7" id="KW-0139">CF(1)</keyword>
<dbReference type="NCBIfam" id="TIGR01145">
    <property type="entry name" value="ATP_synt_delta"/>
    <property type="match status" value="1"/>
</dbReference>
<dbReference type="Pfam" id="PF00213">
    <property type="entry name" value="OSCP"/>
    <property type="match status" value="1"/>
</dbReference>
<keyword evidence="6 7" id="KW-0066">ATP synthesis</keyword>
<dbReference type="EMBL" id="VIRV01000007">
    <property type="protein sequence ID" value="MBY0758788.1"/>
    <property type="molecule type" value="Genomic_DNA"/>
</dbReference>
<comment type="function">
    <text evidence="7">F(1)F(0) ATP synthase produces ATP from ADP in the presence of a proton or sodium gradient. F-type ATPases consist of two structural domains, F(1) containing the extramembraneous catalytic core and F(0) containing the membrane proton channel, linked together by a central stalk and a peripheral stalk. During catalysis, ATP synthesis in the catalytic domain of F(1) is coupled via a rotary mechanism of the central stalk subunits to proton translocation.</text>
</comment>
<gene>
    <name evidence="7 8" type="primary">atpH</name>
    <name evidence="8" type="ORF">FLB61_06770</name>
</gene>
<dbReference type="InterPro" id="IPR026015">
    <property type="entry name" value="ATP_synth_OSCP/delta_N_sf"/>
</dbReference>
<keyword evidence="4 7" id="KW-0406">Ion transport</keyword>
<dbReference type="InterPro" id="IPR000711">
    <property type="entry name" value="ATPase_OSCP/dsu"/>
</dbReference>
<sequence>MTQTARNYAKALYELNVDAESIKTTEDILEEVKELRESLANPIVSFRVKEKIIDRVFPKGTANFLKVVCRNQKADILLDIFEAYHDAERKARGVLRANLIYVTAPTKEQEEKIKAFLCKTYHVKSAELSMKEDKSLIGGFILQAENREFDWSLRGRFQSLSQALKH</sequence>
<dbReference type="HAMAP" id="MF_01416">
    <property type="entry name" value="ATP_synth_delta_bact"/>
    <property type="match status" value="1"/>
</dbReference>
<reference evidence="8 9" key="1">
    <citation type="journal article" date="2020" name="New Microbes New Infect">
        <title>Sellimonas caecigallum sp. nov., description and genome sequence of a new member of the Sellimonas genus isolated from the cecum of feral chicken.</title>
        <authorList>
            <person name="Wongkuna S."/>
            <person name="Ghimire S."/>
            <person name="Antony L."/>
            <person name="Chankhamhaengdecha S."/>
            <person name="Janvilisri T."/>
            <person name="Scaria J."/>
        </authorList>
    </citation>
    <scope>NUCLEOTIDE SEQUENCE [LARGE SCALE GENOMIC DNA]</scope>
    <source>
        <strain evidence="8 9">SW451</strain>
    </source>
</reference>
<evidence type="ECO:0000256" key="1">
    <source>
        <dbReference type="ARBA" id="ARBA00004370"/>
    </source>
</evidence>
<keyword evidence="3 7" id="KW-0375">Hydrogen ion transport</keyword>
<dbReference type="SUPFAM" id="SSF47928">
    <property type="entry name" value="N-terminal domain of the delta subunit of the F1F0-ATP synthase"/>
    <property type="match status" value="1"/>
</dbReference>
<keyword evidence="7" id="KW-1003">Cell membrane</keyword>
<evidence type="ECO:0000313" key="9">
    <source>
        <dbReference type="Proteomes" id="UP000779049"/>
    </source>
</evidence>
<name>A0ABS7L6U7_9FIRM</name>
<dbReference type="Gene3D" id="1.10.520.20">
    <property type="entry name" value="N-terminal domain of the delta subunit of the F1F0-ATP synthase"/>
    <property type="match status" value="1"/>
</dbReference>
<organism evidence="8 9">
    <name type="scientific">Sellimonas caecigallum</name>
    <dbReference type="NCBI Taxonomy" id="2592333"/>
    <lineage>
        <taxon>Bacteria</taxon>
        <taxon>Bacillati</taxon>
        <taxon>Bacillota</taxon>
        <taxon>Clostridia</taxon>
        <taxon>Lachnospirales</taxon>
        <taxon>Lachnospiraceae</taxon>
        <taxon>Sellimonas</taxon>
    </lineage>
</organism>
<dbReference type="Proteomes" id="UP000779049">
    <property type="component" value="Unassembled WGS sequence"/>
</dbReference>
<keyword evidence="2 7" id="KW-0813">Transport</keyword>
<comment type="similarity">
    <text evidence="7">Belongs to the ATPase delta chain family.</text>
</comment>
<evidence type="ECO:0000256" key="3">
    <source>
        <dbReference type="ARBA" id="ARBA00022781"/>
    </source>
</evidence>
<evidence type="ECO:0000256" key="7">
    <source>
        <dbReference type="HAMAP-Rule" id="MF_01416"/>
    </source>
</evidence>
<evidence type="ECO:0000313" key="8">
    <source>
        <dbReference type="EMBL" id="MBY0758788.1"/>
    </source>
</evidence>
<evidence type="ECO:0000256" key="6">
    <source>
        <dbReference type="ARBA" id="ARBA00023310"/>
    </source>
</evidence>
<evidence type="ECO:0000256" key="4">
    <source>
        <dbReference type="ARBA" id="ARBA00023065"/>
    </source>
</evidence>
<keyword evidence="5 7" id="KW-0472">Membrane</keyword>
<comment type="function">
    <text evidence="7">This protein is part of the stalk that links CF(0) to CF(1). It either transmits conformational changes from CF(0) to CF(1) or is implicated in proton conduction.</text>
</comment>
<accession>A0ABS7L6U7</accession>
<evidence type="ECO:0000256" key="5">
    <source>
        <dbReference type="ARBA" id="ARBA00023136"/>
    </source>
</evidence>
<keyword evidence="9" id="KW-1185">Reference proteome</keyword>
<proteinExistence type="inferred from homology"/>
<comment type="subcellular location">
    <subcellularLocation>
        <location evidence="7">Cell membrane</location>
        <topology evidence="7">Peripheral membrane protein</topology>
    </subcellularLocation>
    <subcellularLocation>
        <location evidence="1">Membrane</location>
    </subcellularLocation>
</comment>
<dbReference type="RefSeq" id="WP_087210145.1">
    <property type="nucleotide sequence ID" value="NZ_CP173660.1"/>
</dbReference>